<dbReference type="Gene3D" id="3.40.50.720">
    <property type="entry name" value="NAD(P)-binding Rossmann-like Domain"/>
    <property type="match status" value="1"/>
</dbReference>
<organism evidence="3 4">
    <name type="scientific">Muricoccus nepalensis</name>
    <dbReference type="NCBI Taxonomy" id="1854500"/>
    <lineage>
        <taxon>Bacteria</taxon>
        <taxon>Pseudomonadati</taxon>
        <taxon>Pseudomonadota</taxon>
        <taxon>Alphaproteobacteria</taxon>
        <taxon>Acetobacterales</taxon>
        <taxon>Roseomonadaceae</taxon>
        <taxon>Muricoccus</taxon>
    </lineage>
</organism>
<dbReference type="OrthoDB" id="9795647at2"/>
<evidence type="ECO:0000256" key="2">
    <source>
        <dbReference type="RuleBase" id="RU000363"/>
    </source>
</evidence>
<dbReference type="PRINTS" id="PR00080">
    <property type="entry name" value="SDRFAMILY"/>
</dbReference>
<proteinExistence type="inferred from homology"/>
<gene>
    <name evidence="3" type="ORF">EAH89_23800</name>
</gene>
<reference evidence="3 4" key="1">
    <citation type="journal article" date="2019" name="Environ. Microbiol.">
        <title>Species interactions and distinct microbial communities in high Arctic permafrost affected cryosols are associated with the CH4 and CO2 gas fluxes.</title>
        <authorList>
            <person name="Altshuler I."/>
            <person name="Hamel J."/>
            <person name="Turney S."/>
            <person name="Magnuson E."/>
            <person name="Levesque R."/>
            <person name="Greer C."/>
            <person name="Whyte L.G."/>
        </authorList>
    </citation>
    <scope>NUCLEOTIDE SEQUENCE [LARGE SCALE GENOMIC DNA]</scope>
    <source>
        <strain evidence="3 4">S9.3B</strain>
    </source>
</reference>
<dbReference type="PANTHER" id="PTHR43658">
    <property type="entry name" value="SHORT-CHAIN DEHYDROGENASE/REDUCTASE"/>
    <property type="match status" value="1"/>
</dbReference>
<name>A0A502FD70_9PROT</name>
<accession>A0A502FD70</accession>
<protein>
    <submittedName>
        <fullName evidence="3">SDR family NAD(P)-dependent oxidoreductase</fullName>
    </submittedName>
</protein>
<evidence type="ECO:0000313" key="3">
    <source>
        <dbReference type="EMBL" id="TPG47229.1"/>
    </source>
</evidence>
<dbReference type="PROSITE" id="PS00061">
    <property type="entry name" value="ADH_SHORT"/>
    <property type="match status" value="1"/>
</dbReference>
<evidence type="ECO:0000313" key="4">
    <source>
        <dbReference type="Proteomes" id="UP000317078"/>
    </source>
</evidence>
<evidence type="ECO:0000256" key="1">
    <source>
        <dbReference type="ARBA" id="ARBA00023002"/>
    </source>
</evidence>
<dbReference type="Pfam" id="PF00106">
    <property type="entry name" value="adh_short"/>
    <property type="match status" value="1"/>
</dbReference>
<comment type="caution">
    <text evidence="3">The sequence shown here is derived from an EMBL/GenBank/DDBJ whole genome shotgun (WGS) entry which is preliminary data.</text>
</comment>
<dbReference type="InterPro" id="IPR002347">
    <property type="entry name" value="SDR_fam"/>
</dbReference>
<dbReference type="PRINTS" id="PR00081">
    <property type="entry name" value="GDHRDH"/>
</dbReference>
<sequence length="252" mass="25685">MDLQGIAALVTGGGSGLGAATAEALAAAGARVAVMDRNAEAARAVAARIGGTACAGDVTREEDVAAALDAAGALGPFRLVVSCAGIGTAKRLVGRDGPHPLEGFTRVIAVNLTGTFNVMRLAAARMAAVEPGEEGERGLVLNTASVAAYEGQVGQVAYSASKGGIVAMTLPAARELARFGIRVNTIAPGLIETPLMGELPEEAREALGKLPLFPRRLGRPSEFAELVLAVARNRLLNGETIRLDGALRLSPQ</sequence>
<dbReference type="InterPro" id="IPR036291">
    <property type="entry name" value="NAD(P)-bd_dom_sf"/>
</dbReference>
<dbReference type="SUPFAM" id="SSF51735">
    <property type="entry name" value="NAD(P)-binding Rossmann-fold domains"/>
    <property type="match status" value="1"/>
</dbReference>
<dbReference type="AlphaFoldDB" id="A0A502FD70"/>
<dbReference type="Proteomes" id="UP000317078">
    <property type="component" value="Unassembled WGS sequence"/>
</dbReference>
<keyword evidence="4" id="KW-1185">Reference proteome</keyword>
<comment type="similarity">
    <text evidence="2">Belongs to the short-chain dehydrogenases/reductases (SDR) family.</text>
</comment>
<dbReference type="InterPro" id="IPR020904">
    <property type="entry name" value="Sc_DH/Rdtase_CS"/>
</dbReference>
<dbReference type="PANTHER" id="PTHR43658:SF8">
    <property type="entry name" value="17-BETA-HYDROXYSTEROID DEHYDROGENASE 14-RELATED"/>
    <property type="match status" value="1"/>
</dbReference>
<dbReference type="EMBL" id="RCZP01000036">
    <property type="protein sequence ID" value="TPG47229.1"/>
    <property type="molecule type" value="Genomic_DNA"/>
</dbReference>
<dbReference type="GO" id="GO:0016491">
    <property type="term" value="F:oxidoreductase activity"/>
    <property type="evidence" value="ECO:0007669"/>
    <property type="project" value="UniProtKB-KW"/>
</dbReference>
<keyword evidence="1" id="KW-0560">Oxidoreductase</keyword>
<dbReference type="RefSeq" id="WP_140886229.1">
    <property type="nucleotide sequence ID" value="NZ_RCZP01000036.1"/>
</dbReference>